<evidence type="ECO:0000256" key="1">
    <source>
        <dbReference type="SAM" id="Phobius"/>
    </source>
</evidence>
<name>A0A7R9GGJ2_9CRUS</name>
<evidence type="ECO:0000313" key="2">
    <source>
        <dbReference type="EMBL" id="CAD7281750.1"/>
    </source>
</evidence>
<feature type="transmembrane region" description="Helical" evidence="1">
    <location>
        <begin position="29"/>
        <end position="49"/>
    </location>
</feature>
<keyword evidence="3" id="KW-1185">Reference proteome</keyword>
<organism evidence="2">
    <name type="scientific">Notodromas monacha</name>
    <dbReference type="NCBI Taxonomy" id="399045"/>
    <lineage>
        <taxon>Eukaryota</taxon>
        <taxon>Metazoa</taxon>
        <taxon>Ecdysozoa</taxon>
        <taxon>Arthropoda</taxon>
        <taxon>Crustacea</taxon>
        <taxon>Oligostraca</taxon>
        <taxon>Ostracoda</taxon>
        <taxon>Podocopa</taxon>
        <taxon>Podocopida</taxon>
        <taxon>Cypridocopina</taxon>
        <taxon>Cypridoidea</taxon>
        <taxon>Cyprididae</taxon>
        <taxon>Notodromas</taxon>
    </lineage>
</organism>
<dbReference type="EMBL" id="CAJPEX010003142">
    <property type="protein sequence ID" value="CAG0921902.1"/>
    <property type="molecule type" value="Genomic_DNA"/>
</dbReference>
<proteinExistence type="predicted"/>
<sequence length="126" mass="14893">MPEDNKQRRRSSFIPTAEQVKAQESQNLIITYGILIVLLLILWVLYTGLHGRIRQYNVQAKNPPRIYLTFEYTHLQTHWNLHELTRMLEMYAFRDLGTCGMTSQRLLNLQPIIWHVAEPQTHKGVH</sequence>
<dbReference type="EMBL" id="OA885179">
    <property type="protein sequence ID" value="CAD7281750.1"/>
    <property type="molecule type" value="Genomic_DNA"/>
</dbReference>
<dbReference type="AlphaFoldDB" id="A0A7R9GGJ2"/>
<gene>
    <name evidence="2" type="ORF">NMOB1V02_LOCUS9386</name>
</gene>
<evidence type="ECO:0000313" key="3">
    <source>
        <dbReference type="Proteomes" id="UP000678499"/>
    </source>
</evidence>
<keyword evidence="1" id="KW-1133">Transmembrane helix</keyword>
<keyword evidence="1" id="KW-0472">Membrane</keyword>
<accession>A0A7R9GGJ2</accession>
<reference evidence="2" key="1">
    <citation type="submission" date="2020-11" db="EMBL/GenBank/DDBJ databases">
        <authorList>
            <person name="Tran Van P."/>
        </authorList>
    </citation>
    <scope>NUCLEOTIDE SEQUENCE</scope>
</reference>
<dbReference type="Proteomes" id="UP000678499">
    <property type="component" value="Unassembled WGS sequence"/>
</dbReference>
<keyword evidence="1" id="KW-0812">Transmembrane</keyword>
<protein>
    <submittedName>
        <fullName evidence="2">Uncharacterized protein</fullName>
    </submittedName>
</protein>